<reference evidence="1 2" key="1">
    <citation type="submission" date="2015-12" db="EMBL/GenBank/DDBJ databases">
        <title>Genome sequence of Streptomyces sp. G25.</title>
        <authorList>
            <person name="Poehlein A."/>
            <person name="Roettig A."/>
            <person name="Hiessl S."/>
            <person name="Hauschild P."/>
            <person name="Schauer J."/>
            <person name="Madkour M.H."/>
            <person name="Al-Ansari A.M."/>
            <person name="Almakishah N.H."/>
            <person name="Steinbuechel A."/>
            <person name="Daniel R."/>
        </authorList>
    </citation>
    <scope>NUCLEOTIDE SEQUENCE [LARGE SCALE GENOMIC DNA]</scope>
    <source>
        <strain evidence="2">G25(2015)</strain>
    </source>
</reference>
<name>A0A177HUI4_9ACTN</name>
<dbReference type="Proteomes" id="UP000077381">
    <property type="component" value="Unassembled WGS sequence"/>
</dbReference>
<evidence type="ECO:0000313" key="2">
    <source>
        <dbReference type="Proteomes" id="UP000077381"/>
    </source>
</evidence>
<sequence>MERDQEQLRRALPGLRDDKLLDVDAAAVRVTAWPTEPGAGPLKACPVCVEEGAWLCRRPVEAMQLWPALAVR</sequence>
<dbReference type="PATRIC" id="fig|1716141.3.peg.2514"/>
<proteinExistence type="predicted"/>
<protein>
    <submittedName>
        <fullName evidence="1">Uncharacterized protein</fullName>
    </submittedName>
</protein>
<gene>
    <name evidence="1" type="ORF">STSP_23810</name>
</gene>
<organism evidence="1 2">
    <name type="scientific">Streptomyces jeddahensis</name>
    <dbReference type="NCBI Taxonomy" id="1716141"/>
    <lineage>
        <taxon>Bacteria</taxon>
        <taxon>Bacillati</taxon>
        <taxon>Actinomycetota</taxon>
        <taxon>Actinomycetes</taxon>
        <taxon>Kitasatosporales</taxon>
        <taxon>Streptomycetaceae</taxon>
        <taxon>Streptomyces</taxon>
    </lineage>
</organism>
<accession>A0A177HUI4</accession>
<dbReference type="AlphaFoldDB" id="A0A177HUI4"/>
<dbReference type="OrthoDB" id="4031662at2"/>
<dbReference type="RefSeq" id="WP_067275707.1">
    <property type="nucleotide sequence ID" value="NZ_LOHS01000067.1"/>
</dbReference>
<comment type="caution">
    <text evidence="1">The sequence shown here is derived from an EMBL/GenBank/DDBJ whole genome shotgun (WGS) entry which is preliminary data.</text>
</comment>
<keyword evidence="2" id="KW-1185">Reference proteome</keyword>
<evidence type="ECO:0000313" key="1">
    <source>
        <dbReference type="EMBL" id="OAH14320.1"/>
    </source>
</evidence>
<dbReference type="EMBL" id="LOHS01000067">
    <property type="protein sequence ID" value="OAH14320.1"/>
    <property type="molecule type" value="Genomic_DNA"/>
</dbReference>